<sequence>MVLRKSMTTAEKDTQAAQEKAVAGGAASQAGDGEDMVTAAIVPPKPTQATTAQAKPAQSRPPQPTANRGHKEGVVEDVTDEEDLRTILKKVLVAQKWDQEARQADSQEIWQAIRNQEARQADSQEVWKTIVELREFVTQRQGQPQCQSEPLGAGGNRAGGAVLDDEGVATTVAAAAAGVTRPGFGSSWPNIIAGLLPTPTAQELAARKGKAKMPGYDTDGPLTIDGSEMGGRFAREGNWLGWLGLNDGLSLVDRQATQSWTRGVADRAGQLTQPIGWGRLLWG</sequence>
<evidence type="ECO:0000313" key="3">
    <source>
        <dbReference type="Proteomes" id="UP001497516"/>
    </source>
</evidence>
<feature type="region of interest" description="Disordered" evidence="1">
    <location>
        <begin position="1"/>
        <end position="75"/>
    </location>
</feature>
<protein>
    <submittedName>
        <fullName evidence="2">Uncharacterized protein</fullName>
    </submittedName>
</protein>
<reference evidence="2 3" key="1">
    <citation type="submission" date="2024-04" db="EMBL/GenBank/DDBJ databases">
        <authorList>
            <person name="Fracassetti M."/>
        </authorList>
    </citation>
    <scope>NUCLEOTIDE SEQUENCE [LARGE SCALE GENOMIC DNA]</scope>
</reference>
<organism evidence="2 3">
    <name type="scientific">Linum trigynum</name>
    <dbReference type="NCBI Taxonomy" id="586398"/>
    <lineage>
        <taxon>Eukaryota</taxon>
        <taxon>Viridiplantae</taxon>
        <taxon>Streptophyta</taxon>
        <taxon>Embryophyta</taxon>
        <taxon>Tracheophyta</taxon>
        <taxon>Spermatophyta</taxon>
        <taxon>Magnoliopsida</taxon>
        <taxon>eudicotyledons</taxon>
        <taxon>Gunneridae</taxon>
        <taxon>Pentapetalae</taxon>
        <taxon>rosids</taxon>
        <taxon>fabids</taxon>
        <taxon>Malpighiales</taxon>
        <taxon>Linaceae</taxon>
        <taxon>Linum</taxon>
    </lineage>
</organism>
<dbReference type="Proteomes" id="UP001497516">
    <property type="component" value="Chromosome 4"/>
</dbReference>
<feature type="compositionally biased region" description="Low complexity" evidence="1">
    <location>
        <begin position="15"/>
        <end position="27"/>
    </location>
</feature>
<keyword evidence="3" id="KW-1185">Reference proteome</keyword>
<feature type="compositionally biased region" description="Low complexity" evidence="1">
    <location>
        <begin position="47"/>
        <end position="58"/>
    </location>
</feature>
<dbReference type="EMBL" id="OZ034817">
    <property type="protein sequence ID" value="CAL1381409.1"/>
    <property type="molecule type" value="Genomic_DNA"/>
</dbReference>
<proteinExistence type="predicted"/>
<name>A0AAV2E6C4_9ROSI</name>
<gene>
    <name evidence="2" type="ORF">LTRI10_LOCUS22788</name>
</gene>
<evidence type="ECO:0000256" key="1">
    <source>
        <dbReference type="SAM" id="MobiDB-lite"/>
    </source>
</evidence>
<accession>A0AAV2E6C4</accession>
<evidence type="ECO:0000313" key="2">
    <source>
        <dbReference type="EMBL" id="CAL1381409.1"/>
    </source>
</evidence>
<dbReference type="AlphaFoldDB" id="A0AAV2E6C4"/>